<evidence type="ECO:0000313" key="6">
    <source>
        <dbReference type="EMBL" id="EFY04809.1"/>
    </source>
</evidence>
<dbReference type="AlphaFoldDB" id="E8LE98"/>
<dbReference type="eggNOG" id="COG0664">
    <property type="taxonomic scope" value="Bacteria"/>
</dbReference>
<keyword evidence="3" id="KW-0804">Transcription</keyword>
<proteinExistence type="predicted"/>
<reference evidence="6 7" key="1">
    <citation type="submission" date="2011-01" db="EMBL/GenBank/DDBJ databases">
        <authorList>
            <person name="Weinstock G."/>
            <person name="Sodergren E."/>
            <person name="Clifton S."/>
            <person name="Fulton L."/>
            <person name="Fulton B."/>
            <person name="Courtney L."/>
            <person name="Fronick C."/>
            <person name="Harrison M."/>
            <person name="Strong C."/>
            <person name="Farmer C."/>
            <person name="Delahaunty K."/>
            <person name="Markovic C."/>
            <person name="Hall O."/>
            <person name="Minx P."/>
            <person name="Tomlinson C."/>
            <person name="Mitreva M."/>
            <person name="Hou S."/>
            <person name="Chen J."/>
            <person name="Wollam A."/>
            <person name="Pepin K.H."/>
            <person name="Johnson M."/>
            <person name="Bhonagiri V."/>
            <person name="Zhang X."/>
            <person name="Suruliraj S."/>
            <person name="Warren W."/>
            <person name="Chinwalla A."/>
            <person name="Mardis E.R."/>
            <person name="Wilson R.K."/>
        </authorList>
    </citation>
    <scope>NUCLEOTIDE SEQUENCE [LARGE SCALE GENOMIC DNA]</scope>
    <source>
        <strain evidence="6 7">YIT 12067</strain>
    </source>
</reference>
<evidence type="ECO:0000259" key="4">
    <source>
        <dbReference type="PROSITE" id="PS50042"/>
    </source>
</evidence>
<organism evidence="6 7">
    <name type="scientific">Phascolarctobacterium succinatutens YIT 12067</name>
    <dbReference type="NCBI Taxonomy" id="626939"/>
    <lineage>
        <taxon>Bacteria</taxon>
        <taxon>Bacillati</taxon>
        <taxon>Bacillota</taxon>
        <taxon>Negativicutes</taxon>
        <taxon>Acidaminococcales</taxon>
        <taxon>Acidaminococcaceae</taxon>
        <taxon>Phascolarctobacterium</taxon>
    </lineage>
</organism>
<dbReference type="Gene3D" id="2.60.120.10">
    <property type="entry name" value="Jelly Rolls"/>
    <property type="match status" value="1"/>
</dbReference>
<feature type="domain" description="HTH crp-type" evidence="5">
    <location>
        <begin position="156"/>
        <end position="224"/>
    </location>
</feature>
<dbReference type="InterPro" id="IPR018490">
    <property type="entry name" value="cNMP-bd_dom_sf"/>
</dbReference>
<dbReference type="PROSITE" id="PS51063">
    <property type="entry name" value="HTH_CRP_2"/>
    <property type="match status" value="1"/>
</dbReference>
<sequence length="227" mass="25873">MAVKMFAPNYHDIPLFKGLGREEINEVLHKFHGLIKHFPKSDYIYLAGDCIENLCVVMEGTVQMIKEDIWGEKSIIANLSAGDVFAENYLGKLSDHSVVSYFAASDSEILMLPLGRMLFDGSNHNETNRRLMCNIVSILADNNTRLIEKTEILCKKTLRGKIMAYLEQEARYNGSDKFTIPFNRTDLANYLDADRSALTRELARMRADGLISFEKNTFEILEHSHTE</sequence>
<dbReference type="PROSITE" id="PS50042">
    <property type="entry name" value="CNMP_BINDING_3"/>
    <property type="match status" value="1"/>
</dbReference>
<keyword evidence="2" id="KW-0238">DNA-binding</keyword>
<dbReference type="SUPFAM" id="SSF51206">
    <property type="entry name" value="cAMP-binding domain-like"/>
    <property type="match status" value="1"/>
</dbReference>
<keyword evidence="1" id="KW-0805">Transcription regulation</keyword>
<dbReference type="SUPFAM" id="SSF46785">
    <property type="entry name" value="Winged helix' DNA-binding domain"/>
    <property type="match status" value="1"/>
</dbReference>
<protein>
    <submittedName>
        <fullName evidence="6">Cyclic nucleotide-binding domain protein</fullName>
    </submittedName>
</protein>
<dbReference type="EMBL" id="AEVN01000048">
    <property type="protein sequence ID" value="EFY04809.1"/>
    <property type="molecule type" value="Genomic_DNA"/>
</dbReference>
<evidence type="ECO:0000313" key="7">
    <source>
        <dbReference type="Proteomes" id="UP000004923"/>
    </source>
</evidence>
<feature type="domain" description="Cyclic nucleotide-binding" evidence="4">
    <location>
        <begin position="15"/>
        <end position="112"/>
    </location>
</feature>
<accession>E8LE98</accession>
<dbReference type="Proteomes" id="UP000004923">
    <property type="component" value="Unassembled WGS sequence"/>
</dbReference>
<dbReference type="InterPro" id="IPR014710">
    <property type="entry name" value="RmlC-like_jellyroll"/>
</dbReference>
<dbReference type="HOGENOM" id="CLU_075053_4_1_9"/>
<dbReference type="Pfam" id="PF13545">
    <property type="entry name" value="HTH_Crp_2"/>
    <property type="match status" value="1"/>
</dbReference>
<comment type="caution">
    <text evidence="6">The sequence shown here is derived from an EMBL/GenBank/DDBJ whole genome shotgun (WGS) entry which is preliminary data.</text>
</comment>
<evidence type="ECO:0000259" key="5">
    <source>
        <dbReference type="PROSITE" id="PS51063"/>
    </source>
</evidence>
<dbReference type="CDD" id="cd00038">
    <property type="entry name" value="CAP_ED"/>
    <property type="match status" value="1"/>
</dbReference>
<name>E8LE98_9FIRM</name>
<dbReference type="GO" id="GO:0003677">
    <property type="term" value="F:DNA binding"/>
    <property type="evidence" value="ECO:0007669"/>
    <property type="project" value="UniProtKB-KW"/>
</dbReference>
<dbReference type="InterPro" id="IPR000595">
    <property type="entry name" value="cNMP-bd_dom"/>
</dbReference>
<dbReference type="RefSeq" id="WP_009145541.1">
    <property type="nucleotide sequence ID" value="NZ_GL830886.1"/>
</dbReference>
<dbReference type="OrthoDB" id="3176638at2"/>
<dbReference type="InterPro" id="IPR036390">
    <property type="entry name" value="WH_DNA-bd_sf"/>
</dbReference>
<evidence type="ECO:0000256" key="1">
    <source>
        <dbReference type="ARBA" id="ARBA00023015"/>
    </source>
</evidence>
<dbReference type="InterPro" id="IPR012318">
    <property type="entry name" value="HTH_CRP"/>
</dbReference>
<dbReference type="GO" id="GO:0006355">
    <property type="term" value="P:regulation of DNA-templated transcription"/>
    <property type="evidence" value="ECO:0007669"/>
    <property type="project" value="InterPro"/>
</dbReference>
<keyword evidence="7" id="KW-1185">Reference proteome</keyword>
<dbReference type="SMART" id="SM00100">
    <property type="entry name" value="cNMP"/>
    <property type="match status" value="1"/>
</dbReference>
<dbReference type="Pfam" id="PF00027">
    <property type="entry name" value="cNMP_binding"/>
    <property type="match status" value="1"/>
</dbReference>
<evidence type="ECO:0000256" key="2">
    <source>
        <dbReference type="ARBA" id="ARBA00023125"/>
    </source>
</evidence>
<gene>
    <name evidence="6" type="ORF">HMPREF9443_01176</name>
</gene>
<evidence type="ECO:0000256" key="3">
    <source>
        <dbReference type="ARBA" id="ARBA00023163"/>
    </source>
</evidence>